<reference evidence="2" key="1">
    <citation type="journal article" date="2015" name="Nature">
        <title>Complex archaea that bridge the gap between prokaryotes and eukaryotes.</title>
        <authorList>
            <person name="Spang A."/>
            <person name="Saw J.H."/>
            <person name="Jorgensen S.L."/>
            <person name="Zaremba-Niedzwiedzka K."/>
            <person name="Martijn J."/>
            <person name="Lind A.E."/>
            <person name="van Eijk R."/>
            <person name="Schleper C."/>
            <person name="Guy L."/>
            <person name="Ettema T.J."/>
        </authorList>
    </citation>
    <scope>NUCLEOTIDE SEQUENCE</scope>
</reference>
<organism evidence="2">
    <name type="scientific">marine sediment metagenome</name>
    <dbReference type="NCBI Taxonomy" id="412755"/>
    <lineage>
        <taxon>unclassified sequences</taxon>
        <taxon>metagenomes</taxon>
        <taxon>ecological metagenomes</taxon>
    </lineage>
</organism>
<dbReference type="AlphaFoldDB" id="A0A0F9DV66"/>
<dbReference type="InterPro" id="IPR024264">
    <property type="entry name" value="DUF3786"/>
</dbReference>
<proteinExistence type="predicted"/>
<sequence>VIRRLCATAGRDEQTLRAGADALDAQSFQAGDLAFDLKPFPLVTVRIIWHAPDEEFGSSATMLLPKNIESFFCSEDIVVLSEQMISRLSGKPF</sequence>
<name>A0A0F9DV66_9ZZZZ</name>
<comment type="caution">
    <text evidence="2">The sequence shown here is derived from an EMBL/GenBank/DDBJ whole genome shotgun (WGS) entry which is preliminary data.</text>
</comment>
<feature type="domain" description="DUF3786" evidence="1">
    <location>
        <begin position="2"/>
        <end position="85"/>
    </location>
</feature>
<gene>
    <name evidence="2" type="ORF">LCGC14_2502600</name>
</gene>
<feature type="non-terminal residue" evidence="2">
    <location>
        <position position="1"/>
    </location>
</feature>
<dbReference type="EMBL" id="LAZR01039950">
    <property type="protein sequence ID" value="KKL15738.1"/>
    <property type="molecule type" value="Genomic_DNA"/>
</dbReference>
<evidence type="ECO:0000313" key="2">
    <source>
        <dbReference type="EMBL" id="KKL15738.1"/>
    </source>
</evidence>
<protein>
    <recommendedName>
        <fullName evidence="1">DUF3786 domain-containing protein</fullName>
    </recommendedName>
</protein>
<dbReference type="Pfam" id="PF12654">
    <property type="entry name" value="DUF3786"/>
    <property type="match status" value="1"/>
</dbReference>
<evidence type="ECO:0000259" key="1">
    <source>
        <dbReference type="Pfam" id="PF12654"/>
    </source>
</evidence>
<accession>A0A0F9DV66</accession>